<keyword evidence="3 6" id="KW-0812">Transmembrane</keyword>
<evidence type="ECO:0000256" key="5">
    <source>
        <dbReference type="ARBA" id="ARBA00023136"/>
    </source>
</evidence>
<feature type="transmembrane region" description="Helical" evidence="6">
    <location>
        <begin position="111"/>
        <end position="133"/>
    </location>
</feature>
<accession>A0ABW5MWZ0</accession>
<dbReference type="RefSeq" id="WP_377767184.1">
    <property type="nucleotide sequence ID" value="NZ_JBHULB010000016.1"/>
</dbReference>
<evidence type="ECO:0000313" key="8">
    <source>
        <dbReference type="Proteomes" id="UP001597526"/>
    </source>
</evidence>
<evidence type="ECO:0000256" key="2">
    <source>
        <dbReference type="ARBA" id="ARBA00022475"/>
    </source>
</evidence>
<dbReference type="InterPro" id="IPR001123">
    <property type="entry name" value="LeuE-type"/>
</dbReference>
<feature type="transmembrane region" description="Helical" evidence="6">
    <location>
        <begin position="153"/>
        <end position="173"/>
    </location>
</feature>
<keyword evidence="5 6" id="KW-0472">Membrane</keyword>
<reference evidence="8" key="1">
    <citation type="journal article" date="2019" name="Int. J. Syst. Evol. Microbiol.">
        <title>The Global Catalogue of Microorganisms (GCM) 10K type strain sequencing project: providing services to taxonomists for standard genome sequencing and annotation.</title>
        <authorList>
            <consortium name="The Broad Institute Genomics Platform"/>
            <consortium name="The Broad Institute Genome Sequencing Center for Infectious Disease"/>
            <person name="Wu L."/>
            <person name="Ma J."/>
        </authorList>
    </citation>
    <scope>NUCLEOTIDE SEQUENCE [LARGE SCALE GENOMIC DNA]</scope>
    <source>
        <strain evidence="8">KCTC 52368</strain>
    </source>
</reference>
<feature type="transmembrane region" description="Helical" evidence="6">
    <location>
        <begin position="185"/>
        <end position="208"/>
    </location>
</feature>
<feature type="transmembrane region" description="Helical" evidence="6">
    <location>
        <begin position="72"/>
        <end position="91"/>
    </location>
</feature>
<proteinExistence type="predicted"/>
<feature type="transmembrane region" description="Helical" evidence="6">
    <location>
        <begin position="41"/>
        <end position="60"/>
    </location>
</feature>
<gene>
    <name evidence="7" type="ORF">ACFSQJ_11900</name>
</gene>
<sequence length="217" mass="24264">MFKILKVCVAGLLISFLGALPLGSLNITAFDISATQSINNALLFAFAAIFVELAYVRLTLWGNQKVKLEGKWIYIAFPLAFFLLLYLAFSSLTTALHFNDVTPTKSVLPKITSPILLGLLLSALNPLQIPFWLTWNKVLESKKILEDNTVSFIGYMFGIGAGTLIGLLVFIYAGKLIVDNYTQYAQISNLILGLLYLGFSFYLLFLLYKKHHQLKIQ</sequence>
<evidence type="ECO:0000256" key="3">
    <source>
        <dbReference type="ARBA" id="ARBA00022692"/>
    </source>
</evidence>
<keyword evidence="4 6" id="KW-1133">Transmembrane helix</keyword>
<name>A0ABW5MWZ0_9FLAO</name>
<evidence type="ECO:0000256" key="6">
    <source>
        <dbReference type="SAM" id="Phobius"/>
    </source>
</evidence>
<dbReference type="EMBL" id="JBHULB010000016">
    <property type="protein sequence ID" value="MFD2587639.1"/>
    <property type="molecule type" value="Genomic_DNA"/>
</dbReference>
<keyword evidence="2" id="KW-1003">Cell membrane</keyword>
<evidence type="ECO:0000256" key="1">
    <source>
        <dbReference type="ARBA" id="ARBA00004651"/>
    </source>
</evidence>
<comment type="subcellular location">
    <subcellularLocation>
        <location evidence="1">Cell membrane</location>
        <topology evidence="1">Multi-pass membrane protein</topology>
    </subcellularLocation>
</comment>
<keyword evidence="8" id="KW-1185">Reference proteome</keyword>
<evidence type="ECO:0000313" key="7">
    <source>
        <dbReference type="EMBL" id="MFD2587639.1"/>
    </source>
</evidence>
<evidence type="ECO:0000256" key="4">
    <source>
        <dbReference type="ARBA" id="ARBA00022989"/>
    </source>
</evidence>
<protein>
    <submittedName>
        <fullName evidence="7">LysE family transporter</fullName>
    </submittedName>
</protein>
<comment type="caution">
    <text evidence="7">The sequence shown here is derived from an EMBL/GenBank/DDBJ whole genome shotgun (WGS) entry which is preliminary data.</text>
</comment>
<dbReference type="Proteomes" id="UP001597526">
    <property type="component" value="Unassembled WGS sequence"/>
</dbReference>
<organism evidence="7 8">
    <name type="scientific">Croceitalea marina</name>
    <dbReference type="NCBI Taxonomy" id="1775166"/>
    <lineage>
        <taxon>Bacteria</taxon>
        <taxon>Pseudomonadati</taxon>
        <taxon>Bacteroidota</taxon>
        <taxon>Flavobacteriia</taxon>
        <taxon>Flavobacteriales</taxon>
        <taxon>Flavobacteriaceae</taxon>
        <taxon>Croceitalea</taxon>
    </lineage>
</organism>
<dbReference type="Pfam" id="PF01810">
    <property type="entry name" value="LysE"/>
    <property type="match status" value="1"/>
</dbReference>